<dbReference type="GO" id="GO:0005743">
    <property type="term" value="C:mitochondrial inner membrane"/>
    <property type="evidence" value="ECO:0007669"/>
    <property type="project" value="UniProtKB-SubCell"/>
</dbReference>
<evidence type="ECO:0000256" key="7">
    <source>
        <dbReference type="ARBA" id="ARBA00023065"/>
    </source>
</evidence>
<dbReference type="CDD" id="cd12152">
    <property type="entry name" value="F1-ATPase_delta"/>
    <property type="match status" value="1"/>
</dbReference>
<evidence type="ECO:0000256" key="8">
    <source>
        <dbReference type="ARBA" id="ARBA00023128"/>
    </source>
</evidence>
<dbReference type="Gene3D" id="2.60.15.10">
    <property type="entry name" value="F0F1 ATP synthase delta/epsilon subunit, N-terminal"/>
    <property type="match status" value="1"/>
</dbReference>
<dbReference type="InterPro" id="IPR036771">
    <property type="entry name" value="ATPsynth_dsu/esu_N"/>
</dbReference>
<comment type="caution">
    <text evidence="11">The sequence shown here is derived from an EMBL/GenBank/DDBJ whole genome shotgun (WGS) entry which is preliminary data.</text>
</comment>
<evidence type="ECO:0000256" key="3">
    <source>
        <dbReference type="ARBA" id="ARBA00022448"/>
    </source>
</evidence>
<evidence type="ECO:0000256" key="1">
    <source>
        <dbReference type="ARBA" id="ARBA00004273"/>
    </source>
</evidence>
<evidence type="ECO:0000256" key="9">
    <source>
        <dbReference type="ARBA" id="ARBA00023136"/>
    </source>
</evidence>
<dbReference type="PANTHER" id="PTHR13822:SF7">
    <property type="entry name" value="ATP SYNTHASE SUBUNIT DELTA, MITOCHONDRIAL"/>
    <property type="match status" value="1"/>
</dbReference>
<organism evidence="11 12">
    <name type="scientific">Chlamydomonas eustigma</name>
    <dbReference type="NCBI Taxonomy" id="1157962"/>
    <lineage>
        <taxon>Eukaryota</taxon>
        <taxon>Viridiplantae</taxon>
        <taxon>Chlorophyta</taxon>
        <taxon>core chlorophytes</taxon>
        <taxon>Chlorophyceae</taxon>
        <taxon>CS clade</taxon>
        <taxon>Chlamydomonadales</taxon>
        <taxon>Chlamydomonadaceae</taxon>
        <taxon>Chlamydomonas</taxon>
    </lineage>
</organism>
<evidence type="ECO:0000256" key="2">
    <source>
        <dbReference type="ARBA" id="ARBA00005712"/>
    </source>
</evidence>
<dbReference type="STRING" id="1157962.A0A250WRL9"/>
<feature type="domain" description="ATP synthase F1 complex delta/epsilon subunit N-terminal" evidence="10">
    <location>
        <begin position="75"/>
        <end position="145"/>
    </location>
</feature>
<dbReference type="Pfam" id="PF02823">
    <property type="entry name" value="ATP-synt_DE_N"/>
    <property type="match status" value="1"/>
</dbReference>
<keyword evidence="8" id="KW-0496">Mitochondrion</keyword>
<comment type="similarity">
    <text evidence="2">Belongs to the ATPase epsilon chain family.</text>
</comment>
<dbReference type="OrthoDB" id="270171at2759"/>
<accession>A0A250WRL9</accession>
<dbReference type="GO" id="GO:0046933">
    <property type="term" value="F:proton-transporting ATP synthase activity, rotational mechanism"/>
    <property type="evidence" value="ECO:0007669"/>
    <property type="project" value="InterPro"/>
</dbReference>
<proteinExistence type="inferred from homology"/>
<keyword evidence="6" id="KW-0809">Transit peptide</keyword>
<evidence type="ECO:0000256" key="5">
    <source>
        <dbReference type="ARBA" id="ARBA00022792"/>
    </source>
</evidence>
<comment type="subcellular location">
    <subcellularLocation>
        <location evidence="1">Mitochondrion inner membrane</location>
    </subcellularLocation>
</comment>
<name>A0A250WRL9_9CHLO</name>
<keyword evidence="4" id="KW-0375">Hydrogen ion transport</keyword>
<dbReference type="GO" id="GO:0045259">
    <property type="term" value="C:proton-transporting ATP synthase complex"/>
    <property type="evidence" value="ECO:0007669"/>
    <property type="project" value="InterPro"/>
</dbReference>
<evidence type="ECO:0000313" key="11">
    <source>
        <dbReference type="EMBL" id="GAX73453.1"/>
    </source>
</evidence>
<dbReference type="PANTHER" id="PTHR13822">
    <property type="entry name" value="ATP SYNTHASE DELTA/EPSILON CHAIN"/>
    <property type="match status" value="1"/>
</dbReference>
<gene>
    <name evidence="11" type="ORF">CEUSTIGMA_g905.t1</name>
</gene>
<dbReference type="Proteomes" id="UP000232323">
    <property type="component" value="Unassembled WGS sequence"/>
</dbReference>
<sequence length="204" mass="21204">MLRQLSKRLIGAGQRCIASSAIRLEESAAPAGPKEFSEAWNKKAPSTMAVPQLPTDFLKATATGESRVSGDLFPVNFYTPHSILAEMAQKDSVTLPGVDGYFGLKANHVPVISQLTPGVVELASGAEVEKYFISGGFAFVHPNGVADICVLEAATLDTVDPAAVKAALATATSAQGQGDENEQAASRAAIELYAALDAALDSKA</sequence>
<evidence type="ECO:0000313" key="12">
    <source>
        <dbReference type="Proteomes" id="UP000232323"/>
    </source>
</evidence>
<dbReference type="AlphaFoldDB" id="A0A250WRL9"/>
<protein>
    <recommendedName>
        <fullName evidence="10">ATP synthase F1 complex delta/epsilon subunit N-terminal domain-containing protein</fullName>
    </recommendedName>
</protein>
<evidence type="ECO:0000256" key="6">
    <source>
        <dbReference type="ARBA" id="ARBA00022946"/>
    </source>
</evidence>
<evidence type="ECO:0000256" key="4">
    <source>
        <dbReference type="ARBA" id="ARBA00022781"/>
    </source>
</evidence>
<keyword evidence="5" id="KW-0999">Mitochondrion inner membrane</keyword>
<keyword evidence="12" id="KW-1185">Reference proteome</keyword>
<keyword evidence="3" id="KW-0813">Transport</keyword>
<keyword evidence="7" id="KW-0406">Ion transport</keyword>
<dbReference type="EMBL" id="BEGY01000003">
    <property type="protein sequence ID" value="GAX73453.1"/>
    <property type="molecule type" value="Genomic_DNA"/>
</dbReference>
<dbReference type="SUPFAM" id="SSF51344">
    <property type="entry name" value="Epsilon subunit of F1F0-ATP synthase N-terminal domain"/>
    <property type="match status" value="1"/>
</dbReference>
<evidence type="ECO:0000259" key="10">
    <source>
        <dbReference type="Pfam" id="PF02823"/>
    </source>
</evidence>
<dbReference type="InterPro" id="IPR001469">
    <property type="entry name" value="ATP_synth_F1_dsu/esu"/>
</dbReference>
<dbReference type="InterPro" id="IPR020546">
    <property type="entry name" value="ATP_synth_F1_dsu/esu_N"/>
</dbReference>
<dbReference type="HAMAP" id="MF_00530">
    <property type="entry name" value="ATP_synth_epsil_bac"/>
    <property type="match status" value="1"/>
</dbReference>
<keyword evidence="9" id="KW-0472">Membrane</keyword>
<reference evidence="11 12" key="1">
    <citation type="submission" date="2017-08" db="EMBL/GenBank/DDBJ databases">
        <title>Acidophilic green algal genome provides insights into adaptation to an acidic environment.</title>
        <authorList>
            <person name="Hirooka S."/>
            <person name="Hirose Y."/>
            <person name="Kanesaki Y."/>
            <person name="Higuchi S."/>
            <person name="Fujiwara T."/>
            <person name="Onuma R."/>
            <person name="Era A."/>
            <person name="Ohbayashi R."/>
            <person name="Uzuka A."/>
            <person name="Nozaki H."/>
            <person name="Yoshikawa H."/>
            <person name="Miyagishima S.Y."/>
        </authorList>
    </citation>
    <scope>NUCLEOTIDE SEQUENCE [LARGE SCALE GENOMIC DNA]</scope>
    <source>
        <strain evidence="11 12">NIES-2499</strain>
    </source>
</reference>